<dbReference type="SUPFAM" id="SSF52540">
    <property type="entry name" value="P-loop containing nucleoside triphosphate hydrolases"/>
    <property type="match status" value="1"/>
</dbReference>
<evidence type="ECO:0000313" key="3">
    <source>
        <dbReference type="EMBL" id="KAE9342835.1"/>
    </source>
</evidence>
<keyword evidence="5" id="KW-1185">Reference proteome</keyword>
<dbReference type="Proteomes" id="UP000435112">
    <property type="component" value="Unassembled WGS sequence"/>
</dbReference>
<evidence type="ECO:0000313" key="1">
    <source>
        <dbReference type="EMBL" id="KAE9032882.1"/>
    </source>
</evidence>
<dbReference type="InterPro" id="IPR027417">
    <property type="entry name" value="P-loop_NTPase"/>
</dbReference>
<dbReference type="OrthoDB" id="129471at2759"/>
<name>A0A6A3MUP2_9STRA</name>
<accession>A0A6A3MUP2</accession>
<evidence type="ECO:0000313" key="2">
    <source>
        <dbReference type="EMBL" id="KAE9038049.1"/>
    </source>
</evidence>
<dbReference type="EMBL" id="QXFV01000421">
    <property type="protein sequence ID" value="KAE9038049.1"/>
    <property type="molecule type" value="Genomic_DNA"/>
</dbReference>
<dbReference type="Proteomes" id="UP000429607">
    <property type="component" value="Unassembled WGS sequence"/>
</dbReference>
<organism evidence="1 6">
    <name type="scientific">Phytophthora rubi</name>
    <dbReference type="NCBI Taxonomy" id="129364"/>
    <lineage>
        <taxon>Eukaryota</taxon>
        <taxon>Sar</taxon>
        <taxon>Stramenopiles</taxon>
        <taxon>Oomycota</taxon>
        <taxon>Peronosporomycetes</taxon>
        <taxon>Peronosporales</taxon>
        <taxon>Peronosporaceae</taxon>
        <taxon>Phytophthora</taxon>
    </lineage>
</organism>
<evidence type="ECO:0000313" key="5">
    <source>
        <dbReference type="Proteomes" id="UP000434957"/>
    </source>
</evidence>
<gene>
    <name evidence="2" type="ORF">PR001_g8126</name>
    <name evidence="1" type="ORF">PR002_g8965</name>
    <name evidence="3" type="ORF">PR003_g9271</name>
</gene>
<evidence type="ECO:0000313" key="4">
    <source>
        <dbReference type="Proteomes" id="UP000429607"/>
    </source>
</evidence>
<dbReference type="EMBL" id="QXFT01000478">
    <property type="protein sequence ID" value="KAE9342835.1"/>
    <property type="molecule type" value="Genomic_DNA"/>
</dbReference>
<dbReference type="AlphaFoldDB" id="A0A6A3MUP2"/>
<reference evidence="4 6" key="1">
    <citation type="submission" date="2018-09" db="EMBL/GenBank/DDBJ databases">
        <title>Genomic investigation of the strawberry pathogen Phytophthora fragariae indicates pathogenicity is determined by transcriptional variation in three key races.</title>
        <authorList>
            <person name="Adams T.M."/>
            <person name="Armitage A.D."/>
            <person name="Sobczyk M.K."/>
            <person name="Bates H.J."/>
            <person name="Dunwell J.M."/>
            <person name="Nellist C.F."/>
            <person name="Harrison R.J."/>
        </authorList>
    </citation>
    <scope>NUCLEOTIDE SEQUENCE [LARGE SCALE GENOMIC DNA]</scope>
    <source>
        <strain evidence="2 4">SCRP249</strain>
        <strain evidence="1 6">SCRP324</strain>
        <strain evidence="3 5">SCRP333</strain>
    </source>
</reference>
<proteinExistence type="predicted"/>
<evidence type="ECO:0000313" key="6">
    <source>
        <dbReference type="Proteomes" id="UP000435112"/>
    </source>
</evidence>
<comment type="caution">
    <text evidence="1">The sequence shown here is derived from an EMBL/GenBank/DDBJ whole genome shotgun (WGS) entry which is preliminary data.</text>
</comment>
<sequence length="731" mass="82218">MGDNAPPEFVWFRFESTDGTAIRQPEPVEMKEEMLVMHFQAAVHASYKVTCGHCGDGELKTFVGGGYLGKATKLLDVWKSNPWSEEKPLIVKVPSADGKRRGDDCNMTEDEDFPPRKKFASAQWKLLHHDCPTLTLDPSKMLVHIPWKVLEISGATFLEKDCDLQLHCRSEVVDEWREIQRNAVDTNAKVVICGAPGTGKTCAAFAFAFGAVDRDLWDIVWIHYASEFNVFRCYMIKGPQLWAGNAWNSQDLEALFFSPALEERRTILFYDGYNKQHPACHPALVCCHKWRSRDRITRRLVIVTSMVSSGKDERPDLYQRIDSRVELPGEKPNPWLAALEEPTTQVECDRGDSKCRRCAVPEGMNTDQSQQSGGQVTETLNVSVFKLLSWTIDEYRIAVREDDFFDSVERVLRDGKALGAAKTFYEDRVALVEKKFYVAGGSARMMFALTTTMAMDSLGKGLSAVDLQTALARVVFGGVSDDAVDRLVDLYRGEMARPQKRLVSSYVVRELGIRLGPKKFLAAVDFLPTSPSVAASFFEGWFIGCLALGPVTLTKLPTTSTVEWLKRSLVHFDIAELQLRVSTFADKQWLVPFKCSQSSYDVVLLDKTEGIVRFVQTTGASKHGFVAKSFCDFLQILHACKWMEIRSVELCYVVPRNVRRFVSEREFSSKVGAVTFADGEYMYRPSTEQTPTRYQLGKVKETPIACSVAVLEAAYDAHPLSFESIELEVQG</sequence>
<protein>
    <submittedName>
        <fullName evidence="1">Uncharacterized protein</fullName>
    </submittedName>
</protein>
<dbReference type="EMBL" id="QXFU01000465">
    <property type="protein sequence ID" value="KAE9032882.1"/>
    <property type="molecule type" value="Genomic_DNA"/>
</dbReference>
<dbReference type="Proteomes" id="UP000434957">
    <property type="component" value="Unassembled WGS sequence"/>
</dbReference>